<organism evidence="1 2">
    <name type="scientific">Lepagella muris</name>
    <dbReference type="NCBI Taxonomy" id="3032870"/>
    <lineage>
        <taxon>Bacteria</taxon>
        <taxon>Pseudomonadati</taxon>
        <taxon>Bacteroidota</taxon>
        <taxon>Bacteroidia</taxon>
        <taxon>Bacteroidales</taxon>
        <taxon>Muribaculaceae</taxon>
        <taxon>Lepagella</taxon>
    </lineage>
</organism>
<protein>
    <submittedName>
        <fullName evidence="1">Uncharacterized protein</fullName>
    </submittedName>
</protein>
<comment type="caution">
    <text evidence="1">The sequence shown here is derived from an EMBL/GenBank/DDBJ whole genome shotgun (WGS) entry which is preliminary data.</text>
</comment>
<evidence type="ECO:0000313" key="2">
    <source>
        <dbReference type="Proteomes" id="UP000306319"/>
    </source>
</evidence>
<proteinExistence type="predicted"/>
<dbReference type="EMBL" id="SRYB01000012">
    <property type="protein sequence ID" value="TGY78592.1"/>
    <property type="molecule type" value="Genomic_DNA"/>
</dbReference>
<sequence length="151" mass="17352">MISKTQYAKMKQNHIKKFFWRYLFISIALTALSACQKAPINGDLDGQWQVMSVEPEPDRQPFDVNIYYCFYLHTCHLTSYGEGVWTTGNFSFDGESLSLDFPYLDMEKPLASEKLSQFGISSNPVTFDVAHLDNKKMILKNGNTTVTLRKF</sequence>
<reference evidence="1" key="1">
    <citation type="submission" date="2019-04" db="EMBL/GenBank/DDBJ databases">
        <title>Microbes associate with the intestines of laboratory mice.</title>
        <authorList>
            <person name="Navarre W."/>
            <person name="Wong E."/>
            <person name="Huang K."/>
            <person name="Tropini C."/>
            <person name="Ng K."/>
            <person name="Yu B."/>
        </authorList>
    </citation>
    <scope>NUCLEOTIDE SEQUENCE</scope>
    <source>
        <strain evidence="1">NM04_E33</strain>
    </source>
</reference>
<gene>
    <name evidence="1" type="ORF">E5331_09750</name>
</gene>
<dbReference type="Proteomes" id="UP000306319">
    <property type="component" value="Unassembled WGS sequence"/>
</dbReference>
<accession>A0AC61RFR1</accession>
<name>A0AC61RFR1_9BACT</name>
<keyword evidence="2" id="KW-1185">Reference proteome</keyword>
<evidence type="ECO:0000313" key="1">
    <source>
        <dbReference type="EMBL" id="TGY78592.1"/>
    </source>
</evidence>